<dbReference type="EMBL" id="CABL01000008">
    <property type="protein sequence ID" value="CBH75298.1"/>
    <property type="molecule type" value="Genomic_DNA"/>
</dbReference>
<accession>E6PFR1</accession>
<protein>
    <submittedName>
        <fullName evidence="1">Uncharacterized protein</fullName>
    </submittedName>
</protein>
<comment type="caution">
    <text evidence="1">The sequence shown here is derived from an EMBL/GenBank/DDBJ whole genome shotgun (WGS) entry which is preliminary data.</text>
</comment>
<proteinExistence type="predicted"/>
<reference evidence="1" key="1">
    <citation type="submission" date="2009-10" db="EMBL/GenBank/DDBJ databases">
        <title>Diversity of trophic interactions inside an arsenic-rich microbial ecosystem.</title>
        <authorList>
            <person name="Bertin P.N."/>
            <person name="Heinrich-Salmeron A."/>
            <person name="Pelletier E."/>
            <person name="Goulhen-Chollet F."/>
            <person name="Arsene-Ploetze F."/>
            <person name="Gallien S."/>
            <person name="Calteau A."/>
            <person name="Vallenet D."/>
            <person name="Casiot C."/>
            <person name="Chane-Woon-Ming B."/>
            <person name="Giloteaux L."/>
            <person name="Barakat M."/>
            <person name="Bonnefoy V."/>
            <person name="Bruneel O."/>
            <person name="Chandler M."/>
            <person name="Cleiss J."/>
            <person name="Duran R."/>
            <person name="Elbaz-Poulichet F."/>
            <person name="Fonknechten N."/>
            <person name="Lauga B."/>
            <person name="Mornico D."/>
            <person name="Ortet P."/>
            <person name="Schaeffer C."/>
            <person name="Siguier P."/>
            <person name="Alexander Thil Smith A."/>
            <person name="Van Dorsselaer A."/>
            <person name="Weissenbach J."/>
            <person name="Medigue C."/>
            <person name="Le Paslier D."/>
        </authorList>
    </citation>
    <scope>NUCLEOTIDE SEQUENCE</scope>
</reference>
<gene>
    <name evidence="1" type="ORF">CARN1_1315</name>
</gene>
<name>E6PFR1_9ZZZZ</name>
<dbReference type="AlphaFoldDB" id="E6PFR1"/>
<organism evidence="1">
    <name type="scientific">mine drainage metagenome</name>
    <dbReference type="NCBI Taxonomy" id="410659"/>
    <lineage>
        <taxon>unclassified sequences</taxon>
        <taxon>metagenomes</taxon>
        <taxon>ecological metagenomes</taxon>
    </lineage>
</organism>
<sequence length="63" mass="7109">MPICQHSRYVKVFDDDGRTIHEVGCEFVQRVGANIGDPSMESSKRGFCFRSILRSALFAGERT</sequence>
<evidence type="ECO:0000313" key="1">
    <source>
        <dbReference type="EMBL" id="CBH75298.1"/>
    </source>
</evidence>